<proteinExistence type="inferred from homology"/>
<dbReference type="InterPro" id="IPR030678">
    <property type="entry name" value="Peptide/Ni-bd"/>
</dbReference>
<sequence>MRPSISNDPLHSWALACALGASAVALAPLAAQAQSSKTSAVVGMVLEPPGLDPTVAPAAAIGEIVHLNVLEGLTKINVDGQISPLLAERWSMEPDGKSYTFTLRKGVKFHDGEAFDSADVKFTVERAKADGSTNKAKKALFDNIASVSTPDPHTVIFTLNNPDGNFLFRLGENPAVMLDAKSAAGTAQRPIGTGPFKFEDWKKGNAVVLSRFDGYRQASAIKLKKVTFRFISDPAAQVAALLAGDVDGFPRGLANQSLKQFQSDARFTVTMGATAGKGIMAINNKRKPFDDVRVRRALAHAIDRKAFIDGVLDGKAVPIGSHFAPTDAGYVDLTATTPYDPDKARALLKEAGVKTPLEVTLTLPPPQYARQGGEVLAAQLAKVGIQAKLENVEWAQWLSGAYKGSFDLTVINHVEPLDYMIYTDPKYYYGYDSKAFRDLATKHAASTNAKERSSLFAQMQKQLATDAVNVYIFNPQQAAVAKKGLKGLWHNSPIFANDMAAVSWQ</sequence>
<gene>
    <name evidence="5" type="ORF">KAK11_01145</name>
</gene>
<dbReference type="SUPFAM" id="SSF53850">
    <property type="entry name" value="Periplasmic binding protein-like II"/>
    <property type="match status" value="1"/>
</dbReference>
<dbReference type="Gene3D" id="3.10.105.10">
    <property type="entry name" value="Dipeptide-binding Protein, Domain 3"/>
    <property type="match status" value="1"/>
</dbReference>
<evidence type="ECO:0000256" key="2">
    <source>
        <dbReference type="ARBA" id="ARBA00022729"/>
    </source>
</evidence>
<dbReference type="PANTHER" id="PTHR30290">
    <property type="entry name" value="PERIPLASMIC BINDING COMPONENT OF ABC TRANSPORTER"/>
    <property type="match status" value="1"/>
</dbReference>
<feature type="signal peptide" evidence="3">
    <location>
        <begin position="1"/>
        <end position="33"/>
    </location>
</feature>
<dbReference type="InterPro" id="IPR023765">
    <property type="entry name" value="SBP_5_CS"/>
</dbReference>
<dbReference type="CDD" id="cd08494">
    <property type="entry name" value="PBP2_NikA_DppA_OppA_like_6"/>
    <property type="match status" value="1"/>
</dbReference>
<dbReference type="InterPro" id="IPR039424">
    <property type="entry name" value="SBP_5"/>
</dbReference>
<protein>
    <submittedName>
        <fullName evidence="5">ABC transporter substrate-binding protein</fullName>
    </submittedName>
</protein>
<evidence type="ECO:0000313" key="6">
    <source>
        <dbReference type="Proteomes" id="UP000672097"/>
    </source>
</evidence>
<dbReference type="RefSeq" id="WP_210805321.1">
    <property type="nucleotide sequence ID" value="NZ_JAGQDG010000001.1"/>
</dbReference>
<evidence type="ECO:0000259" key="4">
    <source>
        <dbReference type="Pfam" id="PF00496"/>
    </source>
</evidence>
<organism evidence="5 6">
    <name type="scientific">Ideonella paludis</name>
    <dbReference type="NCBI Taxonomy" id="1233411"/>
    <lineage>
        <taxon>Bacteria</taxon>
        <taxon>Pseudomonadati</taxon>
        <taxon>Pseudomonadota</taxon>
        <taxon>Betaproteobacteria</taxon>
        <taxon>Burkholderiales</taxon>
        <taxon>Sphaerotilaceae</taxon>
        <taxon>Ideonella</taxon>
    </lineage>
</organism>
<dbReference type="PANTHER" id="PTHR30290:SF38">
    <property type="entry name" value="D,D-DIPEPTIDE-BINDING PERIPLASMIC PROTEIN DDPA-RELATED"/>
    <property type="match status" value="1"/>
</dbReference>
<dbReference type="PROSITE" id="PS01040">
    <property type="entry name" value="SBP_BACTERIAL_5"/>
    <property type="match status" value="1"/>
</dbReference>
<dbReference type="Gene3D" id="3.90.76.10">
    <property type="entry name" value="Dipeptide-binding Protein, Domain 1"/>
    <property type="match status" value="1"/>
</dbReference>
<feature type="chain" id="PRO_5045681198" evidence="3">
    <location>
        <begin position="34"/>
        <end position="505"/>
    </location>
</feature>
<comment type="caution">
    <text evidence="5">The sequence shown here is derived from an EMBL/GenBank/DDBJ whole genome shotgun (WGS) entry which is preliminary data.</text>
</comment>
<keyword evidence="6" id="KW-1185">Reference proteome</keyword>
<dbReference type="InterPro" id="IPR000914">
    <property type="entry name" value="SBP_5_dom"/>
</dbReference>
<dbReference type="EMBL" id="JAGQDG010000001">
    <property type="protein sequence ID" value="MBQ0933915.1"/>
    <property type="molecule type" value="Genomic_DNA"/>
</dbReference>
<evidence type="ECO:0000256" key="3">
    <source>
        <dbReference type="SAM" id="SignalP"/>
    </source>
</evidence>
<reference evidence="5 6" key="1">
    <citation type="submission" date="2021-04" db="EMBL/GenBank/DDBJ databases">
        <title>The genome sequence of type strain Ideonella paludis KCTC 32238.</title>
        <authorList>
            <person name="Liu Y."/>
        </authorList>
    </citation>
    <scope>NUCLEOTIDE SEQUENCE [LARGE SCALE GENOMIC DNA]</scope>
    <source>
        <strain evidence="5 6">KCTC 32238</strain>
    </source>
</reference>
<evidence type="ECO:0000313" key="5">
    <source>
        <dbReference type="EMBL" id="MBQ0933915.1"/>
    </source>
</evidence>
<dbReference type="Proteomes" id="UP000672097">
    <property type="component" value="Unassembled WGS sequence"/>
</dbReference>
<keyword evidence="2 3" id="KW-0732">Signal</keyword>
<dbReference type="PIRSF" id="PIRSF002741">
    <property type="entry name" value="MppA"/>
    <property type="match status" value="1"/>
</dbReference>
<dbReference type="Pfam" id="PF00496">
    <property type="entry name" value="SBP_bac_5"/>
    <property type="match status" value="1"/>
</dbReference>
<feature type="domain" description="Solute-binding protein family 5" evidence="4">
    <location>
        <begin position="82"/>
        <end position="413"/>
    </location>
</feature>
<accession>A0ABS5DS12</accession>
<evidence type="ECO:0000256" key="1">
    <source>
        <dbReference type="ARBA" id="ARBA00005695"/>
    </source>
</evidence>
<comment type="similarity">
    <text evidence="1">Belongs to the bacterial solute-binding protein 5 family.</text>
</comment>
<dbReference type="Gene3D" id="3.40.190.10">
    <property type="entry name" value="Periplasmic binding protein-like II"/>
    <property type="match status" value="1"/>
</dbReference>
<name>A0ABS5DS12_9BURK</name>